<dbReference type="InterPro" id="IPR016181">
    <property type="entry name" value="Acyl_CoA_acyltransferase"/>
</dbReference>
<dbReference type="SUPFAM" id="SSF55729">
    <property type="entry name" value="Acyl-CoA N-acyltransferases (Nat)"/>
    <property type="match status" value="1"/>
</dbReference>
<proteinExistence type="predicted"/>
<evidence type="ECO:0000256" key="1">
    <source>
        <dbReference type="SAM" id="MobiDB-lite"/>
    </source>
</evidence>
<feature type="compositionally biased region" description="Basic and acidic residues" evidence="1">
    <location>
        <begin position="23"/>
        <end position="33"/>
    </location>
</feature>
<feature type="region of interest" description="Disordered" evidence="1">
    <location>
        <begin position="22"/>
        <end position="59"/>
    </location>
</feature>
<comment type="caution">
    <text evidence="2">The sequence shown here is derived from an EMBL/GenBank/DDBJ whole genome shotgun (WGS) entry which is preliminary data.</text>
</comment>
<feature type="compositionally biased region" description="Basic and acidic residues" evidence="1">
    <location>
        <begin position="47"/>
        <end position="59"/>
    </location>
</feature>
<reference evidence="2 3" key="1">
    <citation type="journal article" date="2023" name="G3 (Bethesda)">
        <title>A chromosome-level genome assembly of Zasmidium syzygii isolated from banana leaves.</title>
        <authorList>
            <person name="van Westerhoven A.C."/>
            <person name="Mehrabi R."/>
            <person name="Talebi R."/>
            <person name="Steentjes M.B.F."/>
            <person name="Corcolon B."/>
            <person name="Chong P.A."/>
            <person name="Kema G.H.J."/>
            <person name="Seidl M.F."/>
        </authorList>
    </citation>
    <scope>NUCLEOTIDE SEQUENCE [LARGE SCALE GENOMIC DNA]</scope>
    <source>
        <strain evidence="2 3">P124</strain>
    </source>
</reference>
<evidence type="ECO:0008006" key="4">
    <source>
        <dbReference type="Google" id="ProtNLM"/>
    </source>
</evidence>
<gene>
    <name evidence="2" type="ORF">PRZ48_000213</name>
</gene>
<name>A0ABR0EZF6_ZASCE</name>
<organism evidence="2 3">
    <name type="scientific">Zasmidium cellare</name>
    <name type="common">Wine cellar mold</name>
    <name type="synonym">Racodium cellare</name>
    <dbReference type="NCBI Taxonomy" id="395010"/>
    <lineage>
        <taxon>Eukaryota</taxon>
        <taxon>Fungi</taxon>
        <taxon>Dikarya</taxon>
        <taxon>Ascomycota</taxon>
        <taxon>Pezizomycotina</taxon>
        <taxon>Dothideomycetes</taxon>
        <taxon>Dothideomycetidae</taxon>
        <taxon>Mycosphaerellales</taxon>
        <taxon>Mycosphaerellaceae</taxon>
        <taxon>Zasmidium</taxon>
    </lineage>
</organism>
<sequence>MGSMIDFEHIIVENAGLSPYSAKTERRQVEDKAASSSADTGKKRNFFKRDKREEKEQVPEWKLEQEKKFKDWNKSMDKQRSTVGFFTDFYKPREGKNKGFWVWWIEAIAHFFALSQEVFSEFERGNPPSSYLSTWETYIRHQDAMVAYTTLDPEPNPSKALGLFFSLPRTQSDIGYELPHLWIAAIKSEYRGLGMFPVLMDRVKQYARECGHKEMTVCTYPEQCVKMYRLLCQDGWEEISRTADGKALMKHAL</sequence>
<keyword evidence="3" id="KW-1185">Reference proteome</keyword>
<evidence type="ECO:0000313" key="2">
    <source>
        <dbReference type="EMBL" id="KAK4506481.1"/>
    </source>
</evidence>
<dbReference type="EMBL" id="JAXOVC010000001">
    <property type="protein sequence ID" value="KAK4506481.1"/>
    <property type="molecule type" value="Genomic_DNA"/>
</dbReference>
<accession>A0ABR0EZF6</accession>
<protein>
    <recommendedName>
        <fullName evidence="4">N-acetyltransferase domain-containing protein</fullName>
    </recommendedName>
</protein>
<dbReference type="Proteomes" id="UP001305779">
    <property type="component" value="Unassembled WGS sequence"/>
</dbReference>
<evidence type="ECO:0000313" key="3">
    <source>
        <dbReference type="Proteomes" id="UP001305779"/>
    </source>
</evidence>